<organism evidence="2 3">
    <name type="scientific">Pelagomonas calceolata</name>
    <dbReference type="NCBI Taxonomy" id="35677"/>
    <lineage>
        <taxon>Eukaryota</taxon>
        <taxon>Sar</taxon>
        <taxon>Stramenopiles</taxon>
        <taxon>Ochrophyta</taxon>
        <taxon>Pelagophyceae</taxon>
        <taxon>Pelagomonadales</taxon>
        <taxon>Pelagomonadaceae</taxon>
        <taxon>Pelagomonas</taxon>
    </lineage>
</organism>
<reference evidence="2" key="1">
    <citation type="submission" date="2021-11" db="EMBL/GenBank/DDBJ databases">
        <authorList>
            <consortium name="Genoscope - CEA"/>
            <person name="William W."/>
        </authorList>
    </citation>
    <scope>NUCLEOTIDE SEQUENCE</scope>
</reference>
<evidence type="ECO:0000313" key="3">
    <source>
        <dbReference type="Proteomes" id="UP000789595"/>
    </source>
</evidence>
<evidence type="ECO:0000313" key="2">
    <source>
        <dbReference type="EMBL" id="CAH0367536.1"/>
    </source>
</evidence>
<accession>A0A8J2SBY2</accession>
<name>A0A8J2SBY2_9STRA</name>
<comment type="caution">
    <text evidence="2">The sequence shown here is derived from an EMBL/GenBank/DDBJ whole genome shotgun (WGS) entry which is preliminary data.</text>
</comment>
<gene>
    <name evidence="2" type="ORF">PECAL_2P05610</name>
</gene>
<evidence type="ECO:0000256" key="1">
    <source>
        <dbReference type="SAM" id="MobiDB-lite"/>
    </source>
</evidence>
<dbReference type="OrthoDB" id="195899at2759"/>
<feature type="region of interest" description="Disordered" evidence="1">
    <location>
        <begin position="53"/>
        <end position="80"/>
    </location>
</feature>
<protein>
    <submittedName>
        <fullName evidence="2">Uncharacterized protein</fullName>
    </submittedName>
</protein>
<sequence length="418" mass="46274">MPKKHKAPWGFNGYGAWNRRHAVRSALRLPVPPGEFRHPDFAAAFAKADRDAAKQRVSPAPATEETAPKVAAPGGADGPDLRSRETLDASVFHNADILAPYTVAIEGEASVFSFGTLEDVWFRLVHELSWSKLIVGELLSEMLVILLCGSLLTLAQVIEEQNVRFRDNVILALTTVRLSTDKIFGWQPTKASTPLEITVLAIYGWIHWLLLSVASALIVARALRPARSGIFSPDSVVNDDSLQVRFMVLRNSNQSSMGFLYNMEFTMQGMTSSGQTVDLPLVRSRYATWRNQCNIITLRHSVKDAASPFNAGYPGGAQKVETVFVTLAALDIDGNQVMLSAVYYDPTLLSSAIERRARPFSRILRNHRYVDMYRVARHPATGAMATKEPKYVCNLDNFIKTRPIQEGEPGFIESAPDA</sequence>
<dbReference type="EMBL" id="CAKKNE010000002">
    <property type="protein sequence ID" value="CAH0367536.1"/>
    <property type="molecule type" value="Genomic_DNA"/>
</dbReference>
<keyword evidence="3" id="KW-1185">Reference proteome</keyword>
<proteinExistence type="predicted"/>
<dbReference type="Proteomes" id="UP000789595">
    <property type="component" value="Unassembled WGS sequence"/>
</dbReference>
<dbReference type="AlphaFoldDB" id="A0A8J2SBY2"/>